<dbReference type="RefSeq" id="WP_200464439.1">
    <property type="nucleotide sequence ID" value="NZ_JAENRR010000013.1"/>
</dbReference>
<gene>
    <name evidence="1" type="ORF">JIV24_07680</name>
</gene>
<reference evidence="1 2" key="1">
    <citation type="submission" date="2021-01" db="EMBL/GenBank/DDBJ databases">
        <title>Carboxyliciviraga sp.nov., isolated from coastal sediments.</title>
        <authorList>
            <person name="Lu D."/>
            <person name="Zhang T."/>
        </authorList>
    </citation>
    <scope>NUCLEOTIDE SEQUENCE [LARGE SCALE GENOMIC DNA]</scope>
    <source>
        <strain evidence="1 2">N1Y132</strain>
    </source>
</reference>
<comment type="caution">
    <text evidence="1">The sequence shown here is derived from an EMBL/GenBank/DDBJ whole genome shotgun (WGS) entry which is preliminary data.</text>
</comment>
<dbReference type="Proteomes" id="UP000605676">
    <property type="component" value="Unassembled WGS sequence"/>
</dbReference>
<evidence type="ECO:0000313" key="2">
    <source>
        <dbReference type="Proteomes" id="UP000605676"/>
    </source>
</evidence>
<accession>A0ABS1HI99</accession>
<organism evidence="1 2">
    <name type="scientific">Carboxylicivirga marina</name>
    <dbReference type="NCBI Taxonomy" id="2800988"/>
    <lineage>
        <taxon>Bacteria</taxon>
        <taxon>Pseudomonadati</taxon>
        <taxon>Bacteroidota</taxon>
        <taxon>Bacteroidia</taxon>
        <taxon>Marinilabiliales</taxon>
        <taxon>Marinilabiliaceae</taxon>
        <taxon>Carboxylicivirga</taxon>
    </lineage>
</organism>
<proteinExistence type="predicted"/>
<keyword evidence="2" id="KW-1185">Reference proteome</keyword>
<dbReference type="PROSITE" id="PS51257">
    <property type="entry name" value="PROKAR_LIPOPROTEIN"/>
    <property type="match status" value="1"/>
</dbReference>
<protein>
    <recommendedName>
        <fullName evidence="3">DUF4625 domain-containing protein</fullName>
    </recommendedName>
</protein>
<dbReference type="EMBL" id="JAENRR010000013">
    <property type="protein sequence ID" value="MBK3517215.1"/>
    <property type="molecule type" value="Genomic_DNA"/>
</dbReference>
<evidence type="ECO:0008006" key="3">
    <source>
        <dbReference type="Google" id="ProtNLM"/>
    </source>
</evidence>
<sequence length="144" mass="16521">MKYLIALFLVAFLAFGCDDDDDNNDHEYHLENIGVKTVNLPDSFTYGEIYKITGTIELPNSCYYYYNQYDYFYEGTTRIIYPLAHVDDGVSCTTNTSVANFVIPLHVLQEETYTFKFYQGLDDQGEEMFLVIDVPVGDVTVPNN</sequence>
<evidence type="ECO:0000313" key="1">
    <source>
        <dbReference type="EMBL" id="MBK3517215.1"/>
    </source>
</evidence>
<name>A0ABS1HI99_9BACT</name>